<evidence type="ECO:0000256" key="4">
    <source>
        <dbReference type="ARBA" id="ARBA00022989"/>
    </source>
</evidence>
<evidence type="ECO:0000256" key="6">
    <source>
        <dbReference type="SAM" id="Phobius"/>
    </source>
</evidence>
<dbReference type="PANTHER" id="PTHR30250">
    <property type="entry name" value="PST FAMILY PREDICTED COLANIC ACID TRANSPORTER"/>
    <property type="match status" value="1"/>
</dbReference>
<evidence type="ECO:0000313" key="7">
    <source>
        <dbReference type="EMBL" id="MBZ6065809.1"/>
    </source>
</evidence>
<feature type="transmembrane region" description="Helical" evidence="6">
    <location>
        <begin position="178"/>
        <end position="201"/>
    </location>
</feature>
<feature type="transmembrane region" description="Helical" evidence="6">
    <location>
        <begin position="221"/>
        <end position="238"/>
    </location>
</feature>
<keyword evidence="8" id="KW-1185">Reference proteome</keyword>
<evidence type="ECO:0000313" key="8">
    <source>
        <dbReference type="Proteomes" id="UP000774958"/>
    </source>
</evidence>
<organism evidence="7 8">
    <name type="scientific">Aeromonas schubertii</name>
    <dbReference type="NCBI Taxonomy" id="652"/>
    <lineage>
        <taxon>Bacteria</taxon>
        <taxon>Pseudomonadati</taxon>
        <taxon>Pseudomonadota</taxon>
        <taxon>Gammaproteobacteria</taxon>
        <taxon>Aeromonadales</taxon>
        <taxon>Aeromonadaceae</taxon>
        <taxon>Aeromonas</taxon>
    </lineage>
</organism>
<keyword evidence="2" id="KW-1003">Cell membrane</keyword>
<keyword evidence="4 6" id="KW-1133">Transmembrane helix</keyword>
<dbReference type="PANTHER" id="PTHR30250:SF11">
    <property type="entry name" value="O-ANTIGEN TRANSPORTER-RELATED"/>
    <property type="match status" value="1"/>
</dbReference>
<evidence type="ECO:0000256" key="5">
    <source>
        <dbReference type="ARBA" id="ARBA00023136"/>
    </source>
</evidence>
<dbReference type="EMBL" id="JAIRBT010000006">
    <property type="protein sequence ID" value="MBZ6065809.1"/>
    <property type="molecule type" value="Genomic_DNA"/>
</dbReference>
<dbReference type="Proteomes" id="UP000774958">
    <property type="component" value="Unassembled WGS sequence"/>
</dbReference>
<protein>
    <submittedName>
        <fullName evidence="7">Lipopolysaccharide biosynthesis protein</fullName>
    </submittedName>
</protein>
<evidence type="ECO:0000256" key="1">
    <source>
        <dbReference type="ARBA" id="ARBA00004651"/>
    </source>
</evidence>
<comment type="subcellular location">
    <subcellularLocation>
        <location evidence="1">Cell membrane</location>
        <topology evidence="1">Multi-pass membrane protein</topology>
    </subcellularLocation>
</comment>
<feature type="transmembrane region" description="Helical" evidence="6">
    <location>
        <begin position="155"/>
        <end position="172"/>
    </location>
</feature>
<name>A0ABS7V8V0_9GAMM</name>
<accession>A0ABS7V8V0</accession>
<dbReference type="RefSeq" id="WP_224162421.1">
    <property type="nucleotide sequence ID" value="NZ_JAIRBT010000006.1"/>
</dbReference>
<keyword evidence="3 6" id="KW-0812">Transmembrane</keyword>
<feature type="transmembrane region" description="Helical" evidence="6">
    <location>
        <begin position="423"/>
        <end position="441"/>
    </location>
</feature>
<feature type="transmembrane region" description="Helical" evidence="6">
    <location>
        <begin position="55"/>
        <end position="76"/>
    </location>
</feature>
<evidence type="ECO:0000256" key="2">
    <source>
        <dbReference type="ARBA" id="ARBA00022475"/>
    </source>
</evidence>
<evidence type="ECO:0000256" key="3">
    <source>
        <dbReference type="ARBA" id="ARBA00022692"/>
    </source>
</evidence>
<gene>
    <name evidence="7" type="ORF">LA374_06290</name>
</gene>
<sequence>MDSIAPSARWHTLKPQLIVMGYYGVGLLLMRGISLLLLPLLTHALTPDEYGELELLLSVINLGSLLLGLGLVEALYRFAGVADATQRRAVVARAMGLAWLIALLSLPLCWLAAPLVQGWLPLTTPLSHLRWVLLALPFEAVIAIPLAWLRMRDQARLFFFATVGKTLLQTAMTLSGLALGWGVAGVLASGTLSCLLLALWLTRWQWQDSGITWPGAFSWRLMGYGGPVLVSGLAGFALSGVDRFWLAGVVGAGELAQYAVASKLALAVGILLQPFGLWWYPRRFQLLHEANGREDNARISVLGAAVGFLIAGLVGMIAPWLITWLTPQSYHGASQWIPPLVLAMALRNVSDLLNLGCFSGERSHSQMIINLGTSLAGLLLFALLIPPYGVAGVVWSLLLIYGGRALAFYLVSQRLLWLPYRLSPLLASALLGLLLVGAGQWHA</sequence>
<dbReference type="InterPro" id="IPR050833">
    <property type="entry name" value="Poly_Biosynth_Transport"/>
</dbReference>
<reference evidence="7 8" key="1">
    <citation type="submission" date="2021-09" db="EMBL/GenBank/DDBJ databases">
        <title>Aeromonas schubertii isolated from Asian sea bass.</title>
        <authorList>
            <person name="Pinpimai K."/>
        </authorList>
    </citation>
    <scope>NUCLEOTIDE SEQUENCE [LARGE SCALE GENOMIC DNA]</scope>
    <source>
        <strain evidence="7 8">CHULA2021a</strain>
    </source>
</reference>
<dbReference type="InterPro" id="IPR002797">
    <property type="entry name" value="Polysacc_synth"/>
</dbReference>
<feature type="transmembrane region" description="Helical" evidence="6">
    <location>
        <begin position="258"/>
        <end position="280"/>
    </location>
</feature>
<comment type="caution">
    <text evidence="7">The sequence shown here is derived from an EMBL/GenBank/DDBJ whole genome shotgun (WGS) entry which is preliminary data.</text>
</comment>
<keyword evidence="5 6" id="KW-0472">Membrane</keyword>
<feature type="transmembrane region" description="Helical" evidence="6">
    <location>
        <begin position="97"/>
        <end position="116"/>
    </location>
</feature>
<proteinExistence type="predicted"/>
<feature type="transmembrane region" description="Helical" evidence="6">
    <location>
        <begin position="301"/>
        <end position="324"/>
    </location>
</feature>
<feature type="transmembrane region" description="Helical" evidence="6">
    <location>
        <begin position="128"/>
        <end position="148"/>
    </location>
</feature>
<dbReference type="Pfam" id="PF01943">
    <property type="entry name" value="Polysacc_synt"/>
    <property type="match status" value="1"/>
</dbReference>
<feature type="transmembrane region" description="Helical" evidence="6">
    <location>
        <begin position="21"/>
        <end position="43"/>
    </location>
</feature>